<protein>
    <submittedName>
        <fullName evidence="3">Flp pilus assembly protein TadD, contains TPR repeats</fullName>
    </submittedName>
</protein>
<dbReference type="PROSITE" id="PS50005">
    <property type="entry name" value="TPR"/>
    <property type="match status" value="1"/>
</dbReference>
<evidence type="ECO:0000313" key="4">
    <source>
        <dbReference type="Proteomes" id="UP000254807"/>
    </source>
</evidence>
<dbReference type="InterPro" id="IPR011990">
    <property type="entry name" value="TPR-like_helical_dom_sf"/>
</dbReference>
<dbReference type="SMART" id="SM00028">
    <property type="entry name" value="TPR"/>
    <property type="match status" value="2"/>
</dbReference>
<feature type="domain" description="Tetratrico peptide repeat group 5" evidence="2">
    <location>
        <begin position="43"/>
        <end position="159"/>
    </location>
</feature>
<dbReference type="InterPro" id="IPR019734">
    <property type="entry name" value="TPR_rpt"/>
</dbReference>
<evidence type="ECO:0000313" key="3">
    <source>
        <dbReference type="EMBL" id="STD82211.1"/>
    </source>
</evidence>
<dbReference type="RefSeq" id="WP_060814937.1">
    <property type="nucleotide sequence ID" value="NZ_JBHULA010000026.1"/>
</dbReference>
<organism evidence="3 4">
    <name type="scientific">Enterococcus gallinarum</name>
    <dbReference type="NCBI Taxonomy" id="1353"/>
    <lineage>
        <taxon>Bacteria</taxon>
        <taxon>Bacillati</taxon>
        <taxon>Bacillota</taxon>
        <taxon>Bacilli</taxon>
        <taxon>Lactobacillales</taxon>
        <taxon>Enterococcaceae</taxon>
        <taxon>Enterococcus</taxon>
    </lineage>
</organism>
<dbReference type="EMBL" id="UFYW01000001">
    <property type="protein sequence ID" value="STD82211.1"/>
    <property type="molecule type" value="Genomic_DNA"/>
</dbReference>
<keyword evidence="1" id="KW-0802">TPR repeat</keyword>
<dbReference type="AlphaFoldDB" id="A0A376GUH9"/>
<dbReference type="SUPFAM" id="SSF48452">
    <property type="entry name" value="TPR-like"/>
    <property type="match status" value="1"/>
</dbReference>
<dbReference type="Gene3D" id="1.25.40.10">
    <property type="entry name" value="Tetratricopeptide repeat domain"/>
    <property type="match status" value="1"/>
</dbReference>
<proteinExistence type="predicted"/>
<dbReference type="InterPro" id="IPR041656">
    <property type="entry name" value="TPR_5"/>
</dbReference>
<sequence>MEKNQLAIIETAIQLRKAGKLQDSNDLLLKSYPSNPENAYLNYQIAWSFDALGEEAQAVPYYERSIELGLADPDLEEAYLGLGSTYRALGNYQKAEQVLREGQDKFPTNNALKVFYAMALFNLQQYSQSNQILLELLAQTSSDQKINDYHKAIAFYADKMNQTWE</sequence>
<name>A0A376GUH9_ENTGA</name>
<keyword evidence="4" id="KW-1185">Reference proteome</keyword>
<evidence type="ECO:0000259" key="2">
    <source>
        <dbReference type="Pfam" id="PF12688"/>
    </source>
</evidence>
<feature type="repeat" description="TPR" evidence="1">
    <location>
        <begin position="76"/>
        <end position="109"/>
    </location>
</feature>
<evidence type="ECO:0000256" key="1">
    <source>
        <dbReference type="PROSITE-ProRule" id="PRU00339"/>
    </source>
</evidence>
<accession>A0A376GUH9</accession>
<dbReference type="Proteomes" id="UP000254807">
    <property type="component" value="Unassembled WGS sequence"/>
</dbReference>
<reference evidence="3 4" key="1">
    <citation type="submission" date="2018-06" db="EMBL/GenBank/DDBJ databases">
        <authorList>
            <consortium name="Pathogen Informatics"/>
            <person name="Doyle S."/>
        </authorList>
    </citation>
    <scope>NUCLEOTIDE SEQUENCE [LARGE SCALE GENOMIC DNA]</scope>
    <source>
        <strain evidence="3 4">NCTC12360</strain>
    </source>
</reference>
<gene>
    <name evidence="3" type="ORF">NCTC12360_00631</name>
</gene>
<dbReference type="OrthoDB" id="193829at2"/>
<dbReference type="Pfam" id="PF12688">
    <property type="entry name" value="TPR_5"/>
    <property type="match status" value="1"/>
</dbReference>